<dbReference type="InterPro" id="IPR011029">
    <property type="entry name" value="DEATH-like_dom_sf"/>
</dbReference>
<comment type="caution">
    <text evidence="2">The sequence shown here is derived from an EMBL/GenBank/DDBJ whole genome shotgun (WGS) entry which is preliminary data.</text>
</comment>
<reference evidence="2" key="1">
    <citation type="submission" date="2023-01" db="EMBL/GenBank/DDBJ databases">
        <title>Genome assembly of the deep-sea coral Lophelia pertusa.</title>
        <authorList>
            <person name="Herrera S."/>
            <person name="Cordes E."/>
        </authorList>
    </citation>
    <scope>NUCLEOTIDE SEQUENCE</scope>
    <source>
        <strain evidence="2">USNM1676648</strain>
        <tissue evidence="2">Polyp</tissue>
    </source>
</reference>
<keyword evidence="3" id="KW-1185">Reference proteome</keyword>
<sequence>KNSKLWKKVPTQLQLLPIVGDLGDRWRELGIALNLENGEVCNIDGDYRHSREKALAVLCAWLQQKGRDATIGRLVVAMVKIGKKSTAQTLIGM</sequence>
<dbReference type="SUPFAM" id="SSF47986">
    <property type="entry name" value="DEATH domain"/>
    <property type="match status" value="1"/>
</dbReference>
<feature type="domain" description="Death" evidence="1">
    <location>
        <begin position="11"/>
        <end position="93"/>
    </location>
</feature>
<dbReference type="OrthoDB" id="9417953at2759"/>
<dbReference type="GO" id="GO:0007165">
    <property type="term" value="P:signal transduction"/>
    <property type="evidence" value="ECO:0007669"/>
    <property type="project" value="InterPro"/>
</dbReference>
<dbReference type="InterPro" id="IPR016729">
    <property type="entry name" value="FADD"/>
</dbReference>
<dbReference type="AlphaFoldDB" id="A0A9W9YTG0"/>
<dbReference type="Pfam" id="PF00531">
    <property type="entry name" value="Death"/>
    <property type="match status" value="1"/>
</dbReference>
<dbReference type="InterPro" id="IPR000488">
    <property type="entry name" value="Death_dom"/>
</dbReference>
<protein>
    <recommendedName>
        <fullName evidence="1">Death domain-containing protein</fullName>
    </recommendedName>
</protein>
<accession>A0A9W9YTG0</accession>
<organism evidence="2 3">
    <name type="scientific">Desmophyllum pertusum</name>
    <dbReference type="NCBI Taxonomy" id="174260"/>
    <lineage>
        <taxon>Eukaryota</taxon>
        <taxon>Metazoa</taxon>
        <taxon>Cnidaria</taxon>
        <taxon>Anthozoa</taxon>
        <taxon>Hexacorallia</taxon>
        <taxon>Scleractinia</taxon>
        <taxon>Caryophylliina</taxon>
        <taxon>Caryophylliidae</taxon>
        <taxon>Desmophyllum</taxon>
    </lineage>
</organism>
<evidence type="ECO:0000313" key="2">
    <source>
        <dbReference type="EMBL" id="KAJ7363124.1"/>
    </source>
</evidence>
<evidence type="ECO:0000313" key="3">
    <source>
        <dbReference type="Proteomes" id="UP001163046"/>
    </source>
</evidence>
<feature type="non-terminal residue" evidence="2">
    <location>
        <position position="1"/>
    </location>
</feature>
<dbReference type="CDD" id="cd01670">
    <property type="entry name" value="Death"/>
    <property type="match status" value="1"/>
</dbReference>
<dbReference type="EMBL" id="MU827306">
    <property type="protein sequence ID" value="KAJ7363124.1"/>
    <property type="molecule type" value="Genomic_DNA"/>
</dbReference>
<gene>
    <name evidence="2" type="ORF">OS493_011399</name>
</gene>
<dbReference type="Gene3D" id="1.10.533.10">
    <property type="entry name" value="Death Domain, Fas"/>
    <property type="match status" value="1"/>
</dbReference>
<proteinExistence type="predicted"/>
<dbReference type="PANTHER" id="PTHR15077">
    <property type="entry name" value="FAS-ASSOCIATING DEATH DOMAIN-CONTAINING PROTEIN FADD"/>
    <property type="match status" value="1"/>
</dbReference>
<dbReference type="PROSITE" id="PS50017">
    <property type="entry name" value="DEATH_DOMAIN"/>
    <property type="match status" value="1"/>
</dbReference>
<dbReference type="Proteomes" id="UP001163046">
    <property type="component" value="Unassembled WGS sequence"/>
</dbReference>
<evidence type="ECO:0000259" key="1">
    <source>
        <dbReference type="PROSITE" id="PS50017"/>
    </source>
</evidence>
<name>A0A9W9YTG0_9CNID</name>